<evidence type="ECO:0000313" key="1">
    <source>
        <dbReference type="EMBL" id="OVF10869.1"/>
    </source>
</evidence>
<protein>
    <recommendedName>
        <fullName evidence="3">Thioredoxin domain-containing protein</fullName>
    </recommendedName>
</protein>
<sequence length="168" mass="18951">MFSLIKSPSVQPVAHQVFLHSSRSLFSWFNKYNKKSIYPPNPNQITTKNRLYPTYIEHSTELGTLLLGHEPLLLNFTLQGDPECNKVTGALFDILSDKSKYPLDVSKSVSLANITCDSSGGRELQQTYAVSKIPTVVLLKKQMLVDRFIPSSPSKVSEELTEWIKSIY</sequence>
<evidence type="ECO:0000313" key="2">
    <source>
        <dbReference type="Proteomes" id="UP000195602"/>
    </source>
</evidence>
<comment type="caution">
    <text evidence="1">The sequence shown here is derived from an EMBL/GenBank/DDBJ whole genome shotgun (WGS) entry which is preliminary data.</text>
</comment>
<dbReference type="KEGG" id="clus:A9F13_01g03014"/>
<proteinExistence type="predicted"/>
<dbReference type="Proteomes" id="UP000195602">
    <property type="component" value="Unassembled WGS sequence"/>
</dbReference>
<dbReference type="InterPro" id="IPR036249">
    <property type="entry name" value="Thioredoxin-like_sf"/>
</dbReference>
<dbReference type="EMBL" id="LYUB02000001">
    <property type="protein sequence ID" value="OVF10869.1"/>
    <property type="molecule type" value="Genomic_DNA"/>
</dbReference>
<dbReference type="AlphaFoldDB" id="A0AA91Q3Z1"/>
<gene>
    <name evidence="1" type="ORF">A9F13_01g03014</name>
</gene>
<dbReference type="OMA" id="QFTTQNR"/>
<reference evidence="1 2" key="1">
    <citation type="submission" date="2017-04" db="EMBL/GenBank/DDBJ databases">
        <title>Draft genome of the yeast Clavispora lusitaniae type strain CBS 6936.</title>
        <authorList>
            <person name="Durrens P."/>
            <person name="Klopp C."/>
            <person name="Biteau N."/>
            <person name="Fitton-Ouhabi V."/>
            <person name="Dementhon K."/>
            <person name="Accoceberry I."/>
            <person name="Sherman D.J."/>
            <person name="Noel T."/>
        </authorList>
    </citation>
    <scope>NUCLEOTIDE SEQUENCE [LARGE SCALE GENOMIC DNA]</scope>
    <source>
        <strain evidence="1 2">CBS 6936</strain>
    </source>
</reference>
<dbReference type="Gene3D" id="3.40.30.10">
    <property type="entry name" value="Glutaredoxin"/>
    <property type="match status" value="1"/>
</dbReference>
<organism evidence="1 2">
    <name type="scientific">Clavispora lusitaniae</name>
    <name type="common">Candida lusitaniae</name>
    <dbReference type="NCBI Taxonomy" id="36911"/>
    <lineage>
        <taxon>Eukaryota</taxon>
        <taxon>Fungi</taxon>
        <taxon>Dikarya</taxon>
        <taxon>Ascomycota</taxon>
        <taxon>Saccharomycotina</taxon>
        <taxon>Pichiomycetes</taxon>
        <taxon>Metschnikowiaceae</taxon>
        <taxon>Clavispora</taxon>
    </lineage>
</organism>
<dbReference type="SUPFAM" id="SSF52833">
    <property type="entry name" value="Thioredoxin-like"/>
    <property type="match status" value="1"/>
</dbReference>
<name>A0AA91Q3Z1_CLALS</name>
<accession>A0AA91Q3Z1</accession>
<evidence type="ECO:0008006" key="3">
    <source>
        <dbReference type="Google" id="ProtNLM"/>
    </source>
</evidence>